<gene>
    <name evidence="10" type="ORF">Daura_15700</name>
</gene>
<evidence type="ECO:0000256" key="1">
    <source>
        <dbReference type="ARBA" id="ARBA00001462"/>
    </source>
</evidence>
<dbReference type="PANTHER" id="PTHR43576">
    <property type="entry name" value="ALPHA-L-ARABINOFURANOSIDASE C-RELATED"/>
    <property type="match status" value="1"/>
</dbReference>
<dbReference type="SUPFAM" id="SSF51011">
    <property type="entry name" value="Glycosyl hydrolase domain"/>
    <property type="match status" value="1"/>
</dbReference>
<evidence type="ECO:0000256" key="3">
    <source>
        <dbReference type="ARBA" id="ARBA00011165"/>
    </source>
</evidence>
<evidence type="ECO:0000256" key="7">
    <source>
        <dbReference type="ARBA" id="ARBA00023295"/>
    </source>
</evidence>
<dbReference type="Gene3D" id="3.20.20.80">
    <property type="entry name" value="Glycosidases"/>
    <property type="match status" value="1"/>
</dbReference>
<evidence type="ECO:0000313" key="11">
    <source>
        <dbReference type="Proteomes" id="UP001058003"/>
    </source>
</evidence>
<dbReference type="PANTHER" id="PTHR43576:SF3">
    <property type="entry name" value="ALPHA-L-ARABINOFURANOSIDASE C"/>
    <property type="match status" value="1"/>
</dbReference>
<dbReference type="KEGG" id="daur:Daura_15700"/>
<comment type="similarity">
    <text evidence="2">Belongs to the glycosyl hydrolase 51 family.</text>
</comment>
<dbReference type="AlphaFoldDB" id="A0A9Q9IM61"/>
<accession>A0A9Q9IM61</accession>
<keyword evidence="11" id="KW-1185">Reference proteome</keyword>
<proteinExistence type="inferred from homology"/>
<organism evidence="10 11">
    <name type="scientific">Dactylosporangium aurantiacum</name>
    <dbReference type="NCBI Taxonomy" id="35754"/>
    <lineage>
        <taxon>Bacteria</taxon>
        <taxon>Bacillati</taxon>
        <taxon>Actinomycetota</taxon>
        <taxon>Actinomycetes</taxon>
        <taxon>Micromonosporales</taxon>
        <taxon>Micromonosporaceae</taxon>
        <taxon>Dactylosporangium</taxon>
    </lineage>
</organism>
<dbReference type="InterPro" id="IPR013780">
    <property type="entry name" value="Glyco_hydro_b"/>
</dbReference>
<dbReference type="Proteomes" id="UP001058003">
    <property type="component" value="Chromosome"/>
</dbReference>
<dbReference type="Pfam" id="PF22848">
    <property type="entry name" value="ASD1_dom"/>
    <property type="match status" value="1"/>
</dbReference>
<protein>
    <recommendedName>
        <fullName evidence="4">non-reducing end alpha-L-arabinofuranosidase</fullName>
        <ecNumber evidence="4">3.2.1.55</ecNumber>
    </recommendedName>
</protein>
<keyword evidence="7" id="KW-0326">Glycosidase</keyword>
<evidence type="ECO:0000256" key="5">
    <source>
        <dbReference type="ARBA" id="ARBA00022801"/>
    </source>
</evidence>
<comment type="subunit">
    <text evidence="3">Homohexamer; trimer of dimers.</text>
</comment>
<dbReference type="InterPro" id="IPR055235">
    <property type="entry name" value="ASD1_cat"/>
</dbReference>
<dbReference type="GO" id="GO:0046373">
    <property type="term" value="P:L-arabinose metabolic process"/>
    <property type="evidence" value="ECO:0007669"/>
    <property type="project" value="InterPro"/>
</dbReference>
<evidence type="ECO:0000256" key="6">
    <source>
        <dbReference type="ARBA" id="ARBA00023277"/>
    </source>
</evidence>
<name>A0A9Q9IM61_9ACTN</name>
<dbReference type="SUPFAM" id="SSF51445">
    <property type="entry name" value="(Trans)glycosidases"/>
    <property type="match status" value="1"/>
</dbReference>
<evidence type="ECO:0000256" key="4">
    <source>
        <dbReference type="ARBA" id="ARBA00012670"/>
    </source>
</evidence>
<sequence length="507" mass="55210">MPSALLRLDPARVVAPVSRRTFGSFVEHMGRCVYTGIFEPTHPTADADGFRQDVLALTRELGVTVVRYPGGNFVSGYRWEDGIGPVADRPVRRDLAWRSLESNEVGIDEFMRWAGKAGVEVMYALNLGTRGVQEALDVHEYLNQPDRTRLAELRRANGADKPYGIRMFCLGNEMDGTWQLGHKTAGEYGRLAVETARALRAADPDVELVVCGSSGSSMPTFASWEAEVLEHAYDEVDAISAHAYYEPVDGDVGSFLASAVDMDHVIDSVIATADSVGARRKSSKRLNISFDEWNVWYLRRFMAERDTASTEWPFAPRVIEDCYTVTDAVVVGNLLISLLRHSDRVTAACQAQLVNVIAPIRSEPGGPAWRQTIFHPFAITARLARGTVLRVELEAPTYQTDRYGEVPLLDAVATHDTGTGDVTIFVVNRHQTDAVTLSAPLAGFGGGLRVAEAWTVADDDPSATNTAEHPDRVVPRPAGHAEVTGGALHATLPAQSWTAIRLAGGVA</sequence>
<keyword evidence="6" id="KW-0119">Carbohydrate metabolism</keyword>
<evidence type="ECO:0000313" key="10">
    <source>
        <dbReference type="EMBL" id="UWZ57468.1"/>
    </source>
</evidence>
<dbReference type="Gene3D" id="2.60.40.1180">
    <property type="entry name" value="Golgi alpha-mannosidase II"/>
    <property type="match status" value="1"/>
</dbReference>
<dbReference type="EC" id="3.2.1.55" evidence="4"/>
<comment type="catalytic activity">
    <reaction evidence="1">
        <text>Hydrolysis of terminal non-reducing alpha-L-arabinofuranoside residues in alpha-L-arabinosides.</text>
        <dbReference type="EC" id="3.2.1.55"/>
    </reaction>
</comment>
<dbReference type="GO" id="GO:0000272">
    <property type="term" value="P:polysaccharide catabolic process"/>
    <property type="evidence" value="ECO:0007669"/>
    <property type="project" value="TreeGrafter"/>
</dbReference>
<evidence type="ECO:0000259" key="9">
    <source>
        <dbReference type="SMART" id="SM00813"/>
    </source>
</evidence>
<dbReference type="OrthoDB" id="9758333at2"/>
<dbReference type="GO" id="GO:0046556">
    <property type="term" value="F:alpha-L-arabinofuranosidase activity"/>
    <property type="evidence" value="ECO:0007669"/>
    <property type="project" value="UniProtKB-EC"/>
</dbReference>
<feature type="region of interest" description="Disordered" evidence="8">
    <location>
        <begin position="460"/>
        <end position="479"/>
    </location>
</feature>
<dbReference type="InterPro" id="IPR010720">
    <property type="entry name" value="Alpha-L-AF_C"/>
</dbReference>
<reference evidence="10" key="1">
    <citation type="submission" date="2021-04" db="EMBL/GenBank/DDBJ databases">
        <title>Dactylosporangium aurantiacum NRRL B-8018 full assembly.</title>
        <authorList>
            <person name="Hartkoorn R.C."/>
            <person name="Beaudoing E."/>
            <person name="Hot D."/>
        </authorList>
    </citation>
    <scope>NUCLEOTIDE SEQUENCE</scope>
    <source>
        <strain evidence="10">NRRL B-8018</strain>
    </source>
</reference>
<dbReference type="EMBL" id="CP073767">
    <property type="protein sequence ID" value="UWZ57468.1"/>
    <property type="molecule type" value="Genomic_DNA"/>
</dbReference>
<dbReference type="RefSeq" id="WP_033365738.1">
    <property type="nucleotide sequence ID" value="NZ_CP073767.1"/>
</dbReference>
<feature type="domain" description="Alpha-L-arabinofuranosidase C-terminal" evidence="9">
    <location>
        <begin position="291"/>
        <end position="496"/>
    </location>
</feature>
<evidence type="ECO:0000256" key="8">
    <source>
        <dbReference type="SAM" id="MobiDB-lite"/>
    </source>
</evidence>
<keyword evidence="5" id="KW-0378">Hydrolase</keyword>
<dbReference type="InterPro" id="IPR017853">
    <property type="entry name" value="GH"/>
</dbReference>
<dbReference type="SMART" id="SM00813">
    <property type="entry name" value="Alpha-L-AF_C"/>
    <property type="match status" value="1"/>
</dbReference>
<dbReference type="Pfam" id="PF06964">
    <property type="entry name" value="Alpha-L-AF_C"/>
    <property type="match status" value="1"/>
</dbReference>
<evidence type="ECO:0000256" key="2">
    <source>
        <dbReference type="ARBA" id="ARBA00007186"/>
    </source>
</evidence>